<reference evidence="2 3" key="1">
    <citation type="submission" date="2019-07" db="EMBL/GenBank/DDBJ databases">
        <title>Luteimonas sp. YD-1 nov., isolated from acidic soil.</title>
        <authorList>
            <person name="Zhou J."/>
        </authorList>
    </citation>
    <scope>NUCLEOTIDE SEQUENCE [LARGE SCALE GENOMIC DNA]</scope>
    <source>
        <strain evidence="2 3">YD-1</strain>
    </source>
</reference>
<dbReference type="EMBL" id="VOHE01000001">
    <property type="protein sequence ID" value="TWT21830.1"/>
    <property type="molecule type" value="Genomic_DNA"/>
</dbReference>
<evidence type="ECO:0000313" key="2">
    <source>
        <dbReference type="EMBL" id="TWT21830.1"/>
    </source>
</evidence>
<comment type="caution">
    <text evidence="2">The sequence shown here is derived from an EMBL/GenBank/DDBJ whole genome shotgun (WGS) entry which is preliminary data.</text>
</comment>
<evidence type="ECO:0000313" key="3">
    <source>
        <dbReference type="Proteomes" id="UP000315949"/>
    </source>
</evidence>
<dbReference type="InterPro" id="IPR028098">
    <property type="entry name" value="Glyco_trans_4-like_N"/>
</dbReference>
<dbReference type="GO" id="GO:0016757">
    <property type="term" value="F:glycosyltransferase activity"/>
    <property type="evidence" value="ECO:0007669"/>
    <property type="project" value="TreeGrafter"/>
</dbReference>
<dbReference type="PANTHER" id="PTHR12526:SF600">
    <property type="entry name" value="GLYCOSYL TRANSFERASE GROUP 1"/>
    <property type="match status" value="1"/>
</dbReference>
<proteinExistence type="predicted"/>
<name>A0A5C5U8T8_9GAMM</name>
<dbReference type="RefSeq" id="WP_146310086.1">
    <property type="nucleotide sequence ID" value="NZ_VOHE01000001.1"/>
</dbReference>
<dbReference type="Gene3D" id="3.40.50.2000">
    <property type="entry name" value="Glycogen Phosphorylase B"/>
    <property type="match status" value="2"/>
</dbReference>
<protein>
    <submittedName>
        <fullName evidence="2">Glycosyltransferase</fullName>
    </submittedName>
</protein>
<evidence type="ECO:0000259" key="1">
    <source>
        <dbReference type="Pfam" id="PF13439"/>
    </source>
</evidence>
<dbReference type="Proteomes" id="UP000315949">
    <property type="component" value="Unassembled WGS sequence"/>
</dbReference>
<organism evidence="2 3">
    <name type="scientific">Luteimonas wenzhouensis</name>
    <dbReference type="NCBI Taxonomy" id="2599615"/>
    <lineage>
        <taxon>Bacteria</taxon>
        <taxon>Pseudomonadati</taxon>
        <taxon>Pseudomonadota</taxon>
        <taxon>Gammaproteobacteria</taxon>
        <taxon>Lysobacterales</taxon>
        <taxon>Lysobacteraceae</taxon>
        <taxon>Luteimonas</taxon>
    </lineage>
</organism>
<keyword evidence="3" id="KW-1185">Reference proteome</keyword>
<dbReference type="Pfam" id="PF13439">
    <property type="entry name" value="Glyco_transf_4"/>
    <property type="match status" value="1"/>
</dbReference>
<gene>
    <name evidence="2" type="ORF">FQY79_01485</name>
</gene>
<dbReference type="OrthoDB" id="9807209at2"/>
<dbReference type="AlphaFoldDB" id="A0A5C5U8T8"/>
<sequence length="432" mass="48292">MPDTSGQPRLKILFLHKQILFPRDTGGKIRVLNLLKHLARWHDVTYVCNLRRGEEAFLPEMEALGMKVEAVPGEVSPHGSAGFYLGALANLASSRPYAVDRNYDPALRRRIADLLRREAFDLVICDTVQMVRHLAGLELPPSILFQHNVEAQILERHAEVTSGALMRAYMRNQYRRMAAFEAACGNHFDHVIAVSRQDARIFAERYGWRDVDAIDTAVDTELFEPRPGDEVEGRVMFLGSMDWLPNQDGMRWFCEEVWPRVRERRPDATFQIVGRNPPPSVRALAERPGIEVTGSVPDVRPYLAAASVVVVPLLVGGGTRLKIYEAMAMARATVSTTIGAEGLPVEPGTHYLQADDPEAFAADVLRLLDDADLRRRIGDAADAFVRAHYGSEPIARQFEAICLDVLARVRERGSVRRATPHPFLSSSEPLKS</sequence>
<accession>A0A5C5U8T8</accession>
<feature type="domain" description="Glycosyltransferase subfamily 4-like N-terminal" evidence="1">
    <location>
        <begin position="26"/>
        <end position="221"/>
    </location>
</feature>
<dbReference type="CDD" id="cd03801">
    <property type="entry name" value="GT4_PimA-like"/>
    <property type="match status" value="1"/>
</dbReference>
<keyword evidence="2" id="KW-0808">Transferase</keyword>
<dbReference type="PANTHER" id="PTHR12526">
    <property type="entry name" value="GLYCOSYLTRANSFERASE"/>
    <property type="match status" value="1"/>
</dbReference>
<dbReference type="Pfam" id="PF13692">
    <property type="entry name" value="Glyco_trans_1_4"/>
    <property type="match status" value="1"/>
</dbReference>
<dbReference type="SUPFAM" id="SSF53756">
    <property type="entry name" value="UDP-Glycosyltransferase/glycogen phosphorylase"/>
    <property type="match status" value="1"/>
</dbReference>